<dbReference type="GO" id="GO:0006355">
    <property type="term" value="P:regulation of DNA-templated transcription"/>
    <property type="evidence" value="ECO:0007669"/>
    <property type="project" value="UniProtKB-UniRule"/>
</dbReference>
<dbReference type="InterPro" id="IPR016867">
    <property type="entry name" value="GcvR"/>
</dbReference>
<dbReference type="AlphaFoldDB" id="A0A178LNG4"/>
<evidence type="ECO:0000313" key="2">
    <source>
        <dbReference type="EMBL" id="OAN32021.1"/>
    </source>
</evidence>
<comment type="subcellular location">
    <subcellularLocation>
        <location evidence="1">Cytoplasm</location>
    </subcellularLocation>
</comment>
<accession>A0A178LNG4</accession>
<dbReference type="OrthoDB" id="12860at2"/>
<dbReference type="GO" id="GO:0005737">
    <property type="term" value="C:cytoplasm"/>
    <property type="evidence" value="ECO:0007669"/>
    <property type="project" value="UniProtKB-SubCell"/>
</dbReference>
<dbReference type="PANTHER" id="PTHR34875">
    <property type="entry name" value="UPF0237 PROTEIN MJ1558"/>
    <property type="match status" value="1"/>
</dbReference>
<dbReference type="Gene3D" id="3.30.70.260">
    <property type="match status" value="2"/>
</dbReference>
<dbReference type="RefSeq" id="WP_017639869.1">
    <property type="nucleotide sequence ID" value="NZ_LWCR01000002.1"/>
</dbReference>
<reference evidence="2 3" key="1">
    <citation type="submission" date="2016-04" db="EMBL/GenBank/DDBJ databases">
        <title>Draft Genome Sequences of Staphylococcus capitis Strain H36, S. capitis Strain H65, S. cohnii Strain H62, S. hominis Strain H69, Mycobacterium iranicum Strain H39, Plantibacter sp. Strain H53, Pseudomonas oryzihabitans Strain H72, and Microbacterium sp. Strain H83, isolated from residential settings.</title>
        <authorList>
            <person name="Lymperopoulou D."/>
            <person name="Adams R.I."/>
            <person name="Lindow S."/>
            <person name="Coil D.A."/>
            <person name="Jospin G."/>
            <person name="Eisen J.A."/>
        </authorList>
    </citation>
    <scope>NUCLEOTIDE SEQUENCE [LARGE SCALE GENOMIC DNA]</scope>
    <source>
        <strain evidence="2 3">H72</strain>
    </source>
</reference>
<sequence length="176" mass="18909">MEHLVLTVIAPDRPGLVEALADCVAAQGGNWLESRMAHLAGQFAGILSVEVEPELRNGLVEALQQLAIPGLRILVGEPGQPAAVGAPLVQLDLLGNDRVGIVRDITRALHQVGVNVERLSTETRPAPMSSEVLFHATALLALPADLALETLQAHLETLTDDLMVELKLYRHGHDQH</sequence>
<keyword evidence="1" id="KW-0963">Cytoplasm</keyword>
<proteinExistence type="predicted"/>
<evidence type="ECO:0000256" key="1">
    <source>
        <dbReference type="PIRNR" id="PIRNR028103"/>
    </source>
</evidence>
<organism evidence="2 3">
    <name type="scientific">Pseudomonas oryzihabitans</name>
    <dbReference type="NCBI Taxonomy" id="47885"/>
    <lineage>
        <taxon>Bacteria</taxon>
        <taxon>Pseudomonadati</taxon>
        <taxon>Pseudomonadota</taxon>
        <taxon>Gammaproteobacteria</taxon>
        <taxon>Pseudomonadales</taxon>
        <taxon>Pseudomonadaceae</taxon>
        <taxon>Pseudomonas</taxon>
    </lineage>
</organism>
<comment type="caution">
    <text evidence="2">The sequence shown here is derived from an EMBL/GenBank/DDBJ whole genome shotgun (WGS) entry which is preliminary data.</text>
</comment>
<dbReference type="PANTHER" id="PTHR34875:SF6">
    <property type="entry name" value="UPF0237 PROTEIN MJ1558"/>
    <property type="match status" value="1"/>
</dbReference>
<dbReference type="InterPro" id="IPR050990">
    <property type="entry name" value="UPF0237/GcvR_regulator"/>
</dbReference>
<dbReference type="InterPro" id="IPR045865">
    <property type="entry name" value="ACT-like_dom_sf"/>
</dbReference>
<dbReference type="PIRSF" id="PIRSF028103">
    <property type="entry name" value="GcvR"/>
    <property type="match status" value="1"/>
</dbReference>
<keyword evidence="1" id="KW-0678">Repressor</keyword>
<protein>
    <recommendedName>
        <fullName evidence="1">Glycine cleavage system transcriptional repressor</fullName>
    </recommendedName>
</protein>
<dbReference type="InterPro" id="IPR002912">
    <property type="entry name" value="ACT_dom"/>
</dbReference>
<gene>
    <name evidence="2" type="ORF">A4V15_11355</name>
</gene>
<dbReference type="SUPFAM" id="SSF55021">
    <property type="entry name" value="ACT-like"/>
    <property type="match status" value="2"/>
</dbReference>
<dbReference type="Pfam" id="PF13740">
    <property type="entry name" value="ACT_6"/>
    <property type="match status" value="1"/>
</dbReference>
<evidence type="ECO:0000313" key="3">
    <source>
        <dbReference type="Proteomes" id="UP000078356"/>
    </source>
</evidence>
<dbReference type="EMBL" id="LWCR01000002">
    <property type="protein sequence ID" value="OAN32021.1"/>
    <property type="molecule type" value="Genomic_DNA"/>
</dbReference>
<dbReference type="Proteomes" id="UP000078356">
    <property type="component" value="Unassembled WGS sequence"/>
</dbReference>
<dbReference type="PROSITE" id="PS51671">
    <property type="entry name" value="ACT"/>
    <property type="match status" value="1"/>
</dbReference>
<name>A0A178LNG4_9PSED</name>
<keyword evidence="1" id="KW-0804">Transcription</keyword>